<evidence type="ECO:0000313" key="1">
    <source>
        <dbReference type="EMBL" id="MDO7849017.1"/>
    </source>
</evidence>
<dbReference type="RefSeq" id="WP_305013686.1">
    <property type="nucleotide sequence ID" value="NZ_JAUQSX010000014.1"/>
</dbReference>
<organism evidence="1 2">
    <name type="scientific">Hymenobacter mellowenesis</name>
    <dbReference type="NCBI Taxonomy" id="3063995"/>
    <lineage>
        <taxon>Bacteria</taxon>
        <taxon>Pseudomonadati</taxon>
        <taxon>Bacteroidota</taxon>
        <taxon>Cytophagia</taxon>
        <taxon>Cytophagales</taxon>
        <taxon>Hymenobacteraceae</taxon>
        <taxon>Hymenobacter</taxon>
    </lineage>
</organism>
<dbReference type="Proteomes" id="UP001167796">
    <property type="component" value="Unassembled WGS sequence"/>
</dbReference>
<dbReference type="EMBL" id="JAUQSX010000014">
    <property type="protein sequence ID" value="MDO7849017.1"/>
    <property type="molecule type" value="Genomic_DNA"/>
</dbReference>
<sequence>MTIEEAAAHYAHVRFELPLDENEYAILKQLRKLIYAYRKRQVNPESSPALMHALHSLEDMGFRFEHWDNQPAKQMLFEGDAAVLLTVPVFRVSENNAEFHQDYEFVHSSEIQRFIAELKETLFRKHGGNHEWW</sequence>
<gene>
    <name evidence="1" type="ORF">Q5H92_21815</name>
</gene>
<proteinExistence type="predicted"/>
<reference evidence="1" key="1">
    <citation type="submission" date="2023-07" db="EMBL/GenBank/DDBJ databases">
        <authorList>
            <person name="Kim M.K."/>
        </authorList>
    </citation>
    <scope>NUCLEOTIDE SEQUENCE</scope>
    <source>
        <strain evidence="1">M29</strain>
    </source>
</reference>
<keyword evidence="2" id="KW-1185">Reference proteome</keyword>
<accession>A0ABT9AI19</accession>
<protein>
    <submittedName>
        <fullName evidence="1">Uncharacterized protein</fullName>
    </submittedName>
</protein>
<evidence type="ECO:0000313" key="2">
    <source>
        <dbReference type="Proteomes" id="UP001167796"/>
    </source>
</evidence>
<name>A0ABT9AI19_9BACT</name>
<comment type="caution">
    <text evidence="1">The sequence shown here is derived from an EMBL/GenBank/DDBJ whole genome shotgun (WGS) entry which is preliminary data.</text>
</comment>